<name>A0ABP3RGU6_9ACTN</name>
<feature type="compositionally biased region" description="Pro residues" evidence="1">
    <location>
        <begin position="52"/>
        <end position="65"/>
    </location>
</feature>
<gene>
    <name evidence="2" type="ORF">GCM10009547_10510</name>
</gene>
<dbReference type="RefSeq" id="WP_344602366.1">
    <property type="nucleotide sequence ID" value="NZ_BAAAHE010000008.1"/>
</dbReference>
<keyword evidence="3" id="KW-1185">Reference proteome</keyword>
<sequence>MFAPYCPTCESRVLLSTRRIVRFTADEPAGAGLIDVVLRCYCGTEVAADANPPRPAAEPAPPHPTPVRSVSDPRSPLAPTAAAAC</sequence>
<reference evidence="3" key="1">
    <citation type="journal article" date="2019" name="Int. J. Syst. Evol. Microbiol.">
        <title>The Global Catalogue of Microorganisms (GCM) 10K type strain sequencing project: providing services to taxonomists for standard genome sequencing and annotation.</title>
        <authorList>
            <consortium name="The Broad Institute Genomics Platform"/>
            <consortium name="The Broad Institute Genome Sequencing Center for Infectious Disease"/>
            <person name="Wu L."/>
            <person name="Ma J."/>
        </authorList>
    </citation>
    <scope>NUCLEOTIDE SEQUENCE [LARGE SCALE GENOMIC DNA]</scope>
    <source>
        <strain evidence="3">JCM 10671</strain>
    </source>
</reference>
<dbReference type="Proteomes" id="UP001500957">
    <property type="component" value="Unassembled WGS sequence"/>
</dbReference>
<protein>
    <submittedName>
        <fullName evidence="2">Uncharacterized protein</fullName>
    </submittedName>
</protein>
<feature type="region of interest" description="Disordered" evidence="1">
    <location>
        <begin position="47"/>
        <end position="85"/>
    </location>
</feature>
<evidence type="ECO:0000256" key="1">
    <source>
        <dbReference type="SAM" id="MobiDB-lite"/>
    </source>
</evidence>
<dbReference type="EMBL" id="BAAAHE010000008">
    <property type="protein sequence ID" value="GAA0610375.1"/>
    <property type="molecule type" value="Genomic_DNA"/>
</dbReference>
<evidence type="ECO:0000313" key="2">
    <source>
        <dbReference type="EMBL" id="GAA0610375.1"/>
    </source>
</evidence>
<accession>A0ABP3RGU6</accession>
<organism evidence="2 3">
    <name type="scientific">Sporichthya brevicatena</name>
    <dbReference type="NCBI Taxonomy" id="171442"/>
    <lineage>
        <taxon>Bacteria</taxon>
        <taxon>Bacillati</taxon>
        <taxon>Actinomycetota</taxon>
        <taxon>Actinomycetes</taxon>
        <taxon>Sporichthyales</taxon>
        <taxon>Sporichthyaceae</taxon>
        <taxon>Sporichthya</taxon>
    </lineage>
</organism>
<comment type="caution">
    <text evidence="2">The sequence shown here is derived from an EMBL/GenBank/DDBJ whole genome shotgun (WGS) entry which is preliminary data.</text>
</comment>
<proteinExistence type="predicted"/>
<evidence type="ECO:0000313" key="3">
    <source>
        <dbReference type="Proteomes" id="UP001500957"/>
    </source>
</evidence>